<name>A0AAW1AXH0_CROAD</name>
<feature type="repeat" description="TPR" evidence="21">
    <location>
        <begin position="489"/>
        <end position="522"/>
    </location>
</feature>
<evidence type="ECO:0000256" key="4">
    <source>
        <dbReference type="ARBA" id="ARBA00004236"/>
    </source>
</evidence>
<keyword evidence="11 22" id="KW-0378">Hydrolase</keyword>
<evidence type="ECO:0000313" key="26">
    <source>
        <dbReference type="Proteomes" id="UP001474421"/>
    </source>
</evidence>
<dbReference type="SUPFAM" id="SSF56300">
    <property type="entry name" value="Metallo-dependent phosphatases"/>
    <property type="match status" value="1"/>
</dbReference>
<dbReference type="InterPro" id="IPR019734">
    <property type="entry name" value="TPR_rpt"/>
</dbReference>
<dbReference type="PRINTS" id="PR00114">
    <property type="entry name" value="STPHPHTASE"/>
</dbReference>
<keyword evidence="18" id="KW-0539">Nucleus</keyword>
<keyword evidence="9" id="KW-0479">Metal-binding</keyword>
<dbReference type="GO" id="GO:0005634">
    <property type="term" value="C:nucleus"/>
    <property type="evidence" value="ECO:0007669"/>
    <property type="project" value="UniProtKB-SubCell"/>
</dbReference>
<dbReference type="CDD" id="cd07417">
    <property type="entry name" value="MPP_PP5_C"/>
    <property type="match status" value="1"/>
</dbReference>
<dbReference type="Proteomes" id="UP001474421">
    <property type="component" value="Unassembled WGS sequence"/>
</dbReference>
<evidence type="ECO:0000256" key="7">
    <source>
        <dbReference type="ARBA" id="ARBA00022475"/>
    </source>
</evidence>
<dbReference type="InterPro" id="IPR041753">
    <property type="entry name" value="PP5_C"/>
</dbReference>
<evidence type="ECO:0000256" key="18">
    <source>
        <dbReference type="ARBA" id="ARBA00023242"/>
    </source>
</evidence>
<dbReference type="GO" id="GO:0046872">
    <property type="term" value="F:metal ion binding"/>
    <property type="evidence" value="ECO:0007669"/>
    <property type="project" value="UniProtKB-KW"/>
</dbReference>
<evidence type="ECO:0000256" key="17">
    <source>
        <dbReference type="ARBA" id="ARBA00023211"/>
    </source>
</evidence>
<gene>
    <name evidence="25" type="ORF">NXF25_014821</name>
</gene>
<dbReference type="AlphaFoldDB" id="A0AAW1AXH0"/>
<evidence type="ECO:0000256" key="2">
    <source>
        <dbReference type="ARBA" id="ARBA00001946"/>
    </source>
</evidence>
<accession>A0AAW1AXH0</accession>
<keyword evidence="14" id="KW-0904">Protein phosphatase</keyword>
<dbReference type="GO" id="GO:0005886">
    <property type="term" value="C:plasma membrane"/>
    <property type="evidence" value="ECO:0007669"/>
    <property type="project" value="UniProtKB-SubCell"/>
</dbReference>
<dbReference type="InterPro" id="IPR029052">
    <property type="entry name" value="Metallo-depent_PP-like"/>
</dbReference>
<evidence type="ECO:0000256" key="5">
    <source>
        <dbReference type="ARBA" id="ARBA00004496"/>
    </source>
</evidence>
<feature type="region of interest" description="Disordered" evidence="23">
    <location>
        <begin position="460"/>
        <end position="486"/>
    </location>
</feature>
<feature type="compositionally biased region" description="Pro residues" evidence="23">
    <location>
        <begin position="403"/>
        <end position="418"/>
    </location>
</feature>
<evidence type="ECO:0000256" key="3">
    <source>
        <dbReference type="ARBA" id="ARBA00004123"/>
    </source>
</evidence>
<dbReference type="Pfam" id="PF00515">
    <property type="entry name" value="TPR_1"/>
    <property type="match status" value="1"/>
</dbReference>
<evidence type="ECO:0000256" key="8">
    <source>
        <dbReference type="ARBA" id="ARBA00022490"/>
    </source>
</evidence>
<dbReference type="PROSITE" id="PS50005">
    <property type="entry name" value="TPR"/>
    <property type="match status" value="2"/>
</dbReference>
<comment type="caution">
    <text evidence="25">The sequence shown here is derived from an EMBL/GenBank/DDBJ whole genome shotgun (WGS) entry which is preliminary data.</text>
</comment>
<feature type="compositionally biased region" description="Basic and acidic residues" evidence="23">
    <location>
        <begin position="274"/>
        <end position="284"/>
    </location>
</feature>
<evidence type="ECO:0000256" key="15">
    <source>
        <dbReference type="ARBA" id="ARBA00022990"/>
    </source>
</evidence>
<comment type="catalytic activity">
    <reaction evidence="19">
        <text>O-phospho-L-seryl-[protein] + H2O = L-seryl-[protein] + phosphate</text>
        <dbReference type="Rhea" id="RHEA:20629"/>
        <dbReference type="Rhea" id="RHEA-COMP:9863"/>
        <dbReference type="Rhea" id="RHEA-COMP:11604"/>
        <dbReference type="ChEBI" id="CHEBI:15377"/>
        <dbReference type="ChEBI" id="CHEBI:29999"/>
        <dbReference type="ChEBI" id="CHEBI:43474"/>
        <dbReference type="ChEBI" id="CHEBI:83421"/>
        <dbReference type="EC" id="3.1.3.16"/>
    </reaction>
    <physiologicalReaction direction="left-to-right" evidence="19">
        <dbReference type="Rhea" id="RHEA:20630"/>
    </physiologicalReaction>
</comment>
<comment type="subcellular location">
    <subcellularLocation>
        <location evidence="4">Cell membrane</location>
    </subcellularLocation>
    <subcellularLocation>
        <location evidence="5">Cytoplasm</location>
    </subcellularLocation>
    <subcellularLocation>
        <location evidence="3">Nucleus</location>
    </subcellularLocation>
</comment>
<evidence type="ECO:0000256" key="19">
    <source>
        <dbReference type="ARBA" id="ARBA00047986"/>
    </source>
</evidence>
<dbReference type="Pfam" id="PF00149">
    <property type="entry name" value="Metallophos"/>
    <property type="match status" value="1"/>
</dbReference>
<reference evidence="25 26" key="1">
    <citation type="journal article" date="2024" name="Proc. Natl. Acad. Sci. U.S.A.">
        <title>The genetic regulatory architecture and epigenomic basis for age-related changes in rattlesnake venom.</title>
        <authorList>
            <person name="Hogan M.P."/>
            <person name="Holding M.L."/>
            <person name="Nystrom G.S."/>
            <person name="Colston T.J."/>
            <person name="Bartlett D.A."/>
            <person name="Mason A.J."/>
            <person name="Ellsworth S.A."/>
            <person name="Rautsaw R.M."/>
            <person name="Lawrence K.C."/>
            <person name="Strickland J.L."/>
            <person name="He B."/>
            <person name="Fraser P."/>
            <person name="Margres M.J."/>
            <person name="Gilbert D.M."/>
            <person name="Gibbs H.L."/>
            <person name="Parkinson C.L."/>
            <person name="Rokyta D.R."/>
        </authorList>
    </citation>
    <scope>NUCLEOTIDE SEQUENCE [LARGE SCALE GENOMIC DNA]</scope>
    <source>
        <strain evidence="25">DRR0105</strain>
    </source>
</reference>
<dbReference type="EMBL" id="JAOTOJ010000011">
    <property type="protein sequence ID" value="KAK9394293.1"/>
    <property type="molecule type" value="Genomic_DNA"/>
</dbReference>
<organism evidence="25 26">
    <name type="scientific">Crotalus adamanteus</name>
    <name type="common">Eastern diamondback rattlesnake</name>
    <dbReference type="NCBI Taxonomy" id="8729"/>
    <lineage>
        <taxon>Eukaryota</taxon>
        <taxon>Metazoa</taxon>
        <taxon>Chordata</taxon>
        <taxon>Craniata</taxon>
        <taxon>Vertebrata</taxon>
        <taxon>Euteleostomi</taxon>
        <taxon>Lepidosauria</taxon>
        <taxon>Squamata</taxon>
        <taxon>Bifurcata</taxon>
        <taxon>Unidentata</taxon>
        <taxon>Episquamata</taxon>
        <taxon>Toxicofera</taxon>
        <taxon>Serpentes</taxon>
        <taxon>Colubroidea</taxon>
        <taxon>Viperidae</taxon>
        <taxon>Crotalinae</taxon>
        <taxon>Crotalus</taxon>
    </lineage>
</organism>
<evidence type="ECO:0000256" key="1">
    <source>
        <dbReference type="ARBA" id="ARBA00001936"/>
    </source>
</evidence>
<dbReference type="Gene3D" id="1.25.40.10">
    <property type="entry name" value="Tetratricopeptide repeat domain"/>
    <property type="match status" value="1"/>
</dbReference>
<keyword evidence="12 21" id="KW-0802">TPR repeat</keyword>
<feature type="region of interest" description="Disordered" evidence="23">
    <location>
        <begin position="274"/>
        <end position="294"/>
    </location>
</feature>
<dbReference type="FunFam" id="1.25.40.10:FF:000055">
    <property type="entry name" value="Serine/threonine-protein phosphatase"/>
    <property type="match status" value="1"/>
</dbReference>
<evidence type="ECO:0000256" key="14">
    <source>
        <dbReference type="ARBA" id="ARBA00022912"/>
    </source>
</evidence>
<proteinExistence type="inferred from homology"/>
<dbReference type="Pfam" id="PF08321">
    <property type="entry name" value="PPP5"/>
    <property type="match status" value="1"/>
</dbReference>
<comment type="catalytic activity">
    <reaction evidence="20">
        <text>O-phospho-L-threonyl-[protein] + H2O = L-threonyl-[protein] + phosphate</text>
        <dbReference type="Rhea" id="RHEA:47004"/>
        <dbReference type="Rhea" id="RHEA-COMP:11060"/>
        <dbReference type="Rhea" id="RHEA-COMP:11605"/>
        <dbReference type="ChEBI" id="CHEBI:15377"/>
        <dbReference type="ChEBI" id="CHEBI:30013"/>
        <dbReference type="ChEBI" id="CHEBI:43474"/>
        <dbReference type="ChEBI" id="CHEBI:61977"/>
        <dbReference type="EC" id="3.1.3.16"/>
    </reaction>
    <physiologicalReaction direction="left-to-right" evidence="20">
        <dbReference type="Rhea" id="RHEA:47005"/>
    </physiologicalReaction>
</comment>
<feature type="domain" description="Serine/threonine specific protein phosphatases" evidence="24">
    <location>
        <begin position="761"/>
        <end position="766"/>
    </location>
</feature>
<evidence type="ECO:0000256" key="23">
    <source>
        <dbReference type="SAM" id="MobiDB-lite"/>
    </source>
</evidence>
<evidence type="ECO:0000256" key="13">
    <source>
        <dbReference type="ARBA" id="ARBA00022842"/>
    </source>
</evidence>
<keyword evidence="16" id="KW-0472">Membrane</keyword>
<evidence type="ECO:0000259" key="24">
    <source>
        <dbReference type="PROSITE" id="PS00125"/>
    </source>
</evidence>
<dbReference type="InterPro" id="IPR011990">
    <property type="entry name" value="TPR-like_helical_dom_sf"/>
</dbReference>
<sequence>MPSGRGSSRPSSPPVHPPLAFLGLFLSQSRSFPQQPLPSVDARWDRPFSMRPGCEISHSWGKRVHPFEGAAKKTAVLRGASPALDTTFASVIVHPCLHVDNFTNCHCKTRADTNPAPSNRLPVEKSHLGATEHATPFPDVVVDLQALQFTRRREKMAEGGCEENLLRLDLPARTVPFRREPSSHAHRPGRCHRLPGYPLIVQQTSSSWDRKSKRLVSLGLPCLGQRPCPQPSPPGLQGERFSPAAAVCTSGDAPRCGHGALVPFPNRLERLPANKSRVTDHPPDPDGDLTSGWHMPPKCRGAVLSHVLLSPPPPDDPEAVVLCPLAPLGPSSEVRWISDAPIASALNPSAVPRQPIRTPGTAPVLNGYPILKLAPPFKRRSSAPPPAEERNGASAHERHAPKPRPPLTLPQQAPPPALFPLSGALRRAGLTAAGFPPSRPPVAGCQGASLYGPAAMAEGERAENGNGGEGGGSAERPPQEGEPGALERAEALKTQANDYFKAKDYENAVKYYSQAIELNPTNAIYYANRSLAYLRTECYGYALADATKSIDLDKKYIKGYYRRATSNMALGKFKAALRDYETVVKVKPNDKDAKMKYQECHKIVKQKAFERAIASDEHKRSVVDSLDIENMTIEDEYSGPKLENGKVTLEFMKELMQWYKDQKKLHRKCAYQILVQVKEVLSKLPTLVETTLKETEKITVCGDTHGQYYDLLNIFELNGLPSEYNPYLFNGDFVDRGSFSVEVILTLFGFKLLYPDHFHLLRGNHETDNMNQIYGFEGEVKAKYTAQMFELFSEVFEWLPLVHCINGKVLIMHGGLFSEDGIMLDDIRKIERNRQPPDSGPMCDLLWSDPQPQNGRSVSKRGVSCQFGPDVTKSFLESNHLDYIIRSHEVKAEGYEVAHEGKCVTVFSAPNYCDQMGNKGAYIHLQGSDLRPEFHQFTAVPHPNIKPMVYANSLLQLGML</sequence>
<dbReference type="SUPFAM" id="SSF48452">
    <property type="entry name" value="TPR-like"/>
    <property type="match status" value="1"/>
</dbReference>
<keyword evidence="15" id="KW-0007">Acetylation</keyword>
<evidence type="ECO:0000256" key="20">
    <source>
        <dbReference type="ARBA" id="ARBA00048832"/>
    </source>
</evidence>
<dbReference type="PANTHER" id="PTHR45668:SF5">
    <property type="entry name" value="SERINE_THREONINE-PROTEIN PHOSPHATASE 5"/>
    <property type="match status" value="1"/>
</dbReference>
<keyword evidence="17" id="KW-0464">Manganese</keyword>
<evidence type="ECO:0000256" key="11">
    <source>
        <dbReference type="ARBA" id="ARBA00022801"/>
    </source>
</evidence>
<dbReference type="PROSITE" id="PS50293">
    <property type="entry name" value="TPR_REGION"/>
    <property type="match status" value="1"/>
</dbReference>
<keyword evidence="26" id="KW-1185">Reference proteome</keyword>
<dbReference type="InterPro" id="IPR004843">
    <property type="entry name" value="Calcineurin-like_PHP"/>
</dbReference>
<comment type="cofactor">
    <cofactor evidence="1">
        <name>Mn(2+)</name>
        <dbReference type="ChEBI" id="CHEBI:29035"/>
    </cofactor>
</comment>
<dbReference type="SMART" id="SM00028">
    <property type="entry name" value="TPR"/>
    <property type="match status" value="3"/>
</dbReference>
<feature type="compositionally biased region" description="Basic and acidic residues" evidence="23">
    <location>
        <begin position="387"/>
        <end position="400"/>
    </location>
</feature>
<feature type="repeat" description="TPR" evidence="21">
    <location>
        <begin position="557"/>
        <end position="590"/>
    </location>
</feature>
<dbReference type="FunFam" id="3.60.21.10:FF:000017">
    <property type="entry name" value="Serine/threonine-protein phosphatase"/>
    <property type="match status" value="1"/>
</dbReference>
<evidence type="ECO:0000256" key="6">
    <source>
        <dbReference type="ARBA" id="ARBA00008786"/>
    </source>
</evidence>
<dbReference type="GO" id="GO:0004722">
    <property type="term" value="F:protein serine/threonine phosphatase activity"/>
    <property type="evidence" value="ECO:0007669"/>
    <property type="project" value="UniProtKB-EC"/>
</dbReference>
<evidence type="ECO:0000256" key="22">
    <source>
        <dbReference type="RuleBase" id="RU004273"/>
    </source>
</evidence>
<evidence type="ECO:0000313" key="25">
    <source>
        <dbReference type="EMBL" id="KAK9394293.1"/>
    </source>
</evidence>
<dbReference type="Gene3D" id="3.60.21.10">
    <property type="match status" value="1"/>
</dbReference>
<dbReference type="Pfam" id="PF13181">
    <property type="entry name" value="TPR_8"/>
    <property type="match status" value="1"/>
</dbReference>
<protein>
    <recommendedName>
        <fullName evidence="22">Serine/threonine-protein phosphatase</fullName>
        <ecNumber evidence="22">3.1.3.16</ecNumber>
    </recommendedName>
</protein>
<dbReference type="InterPro" id="IPR051134">
    <property type="entry name" value="PPP_phosphatase"/>
</dbReference>
<feature type="region of interest" description="Disordered" evidence="23">
    <location>
        <begin position="375"/>
        <end position="421"/>
    </location>
</feature>
<dbReference type="SMART" id="SM00156">
    <property type="entry name" value="PP2Ac"/>
    <property type="match status" value="1"/>
</dbReference>
<evidence type="ECO:0000256" key="16">
    <source>
        <dbReference type="ARBA" id="ARBA00023136"/>
    </source>
</evidence>
<dbReference type="EC" id="3.1.3.16" evidence="22"/>
<comment type="similarity">
    <text evidence="6">Belongs to the PPP phosphatase family. PP-5 (PP-T) subfamily.</text>
</comment>
<evidence type="ECO:0000256" key="10">
    <source>
        <dbReference type="ARBA" id="ARBA00022737"/>
    </source>
</evidence>
<evidence type="ECO:0000256" key="9">
    <source>
        <dbReference type="ARBA" id="ARBA00022723"/>
    </source>
</evidence>
<keyword evidence="10" id="KW-0677">Repeat</keyword>
<evidence type="ECO:0000256" key="21">
    <source>
        <dbReference type="PROSITE-ProRule" id="PRU00339"/>
    </source>
</evidence>
<dbReference type="PROSITE" id="PS00125">
    <property type="entry name" value="SER_THR_PHOSPHATASE"/>
    <property type="match status" value="1"/>
</dbReference>
<keyword evidence="8" id="KW-0963">Cytoplasm</keyword>
<keyword evidence="7" id="KW-1003">Cell membrane</keyword>
<comment type="cofactor">
    <cofactor evidence="2">
        <name>Mg(2+)</name>
        <dbReference type="ChEBI" id="CHEBI:18420"/>
    </cofactor>
</comment>
<keyword evidence="13" id="KW-0460">Magnesium</keyword>
<evidence type="ECO:0000256" key="12">
    <source>
        <dbReference type="ARBA" id="ARBA00022803"/>
    </source>
</evidence>
<dbReference type="PANTHER" id="PTHR45668">
    <property type="entry name" value="SERINE/THREONINE-PROTEIN PHOSPHATASE 5-RELATED"/>
    <property type="match status" value="1"/>
</dbReference>
<dbReference type="InterPro" id="IPR006186">
    <property type="entry name" value="Ser/Thr-sp_prot-phosphatase"/>
</dbReference>
<dbReference type="GO" id="GO:0005737">
    <property type="term" value="C:cytoplasm"/>
    <property type="evidence" value="ECO:0007669"/>
    <property type="project" value="UniProtKB-SubCell"/>
</dbReference>
<dbReference type="InterPro" id="IPR013235">
    <property type="entry name" value="PPP_dom"/>
</dbReference>